<accession>A0A6M3JFT0</accession>
<name>A0A6M3JFT0_9ZZZZ</name>
<evidence type="ECO:0000313" key="1">
    <source>
        <dbReference type="EMBL" id="QJA68660.1"/>
    </source>
</evidence>
<proteinExistence type="predicted"/>
<gene>
    <name evidence="1" type="ORF">MM415A05999_0006</name>
</gene>
<sequence length="49" mass="5917">MSKQSNYEWSKEREYQELLADAEYETFLAELDEEGRADHERWLEEAAGY</sequence>
<protein>
    <submittedName>
        <fullName evidence="1">Uncharacterized protein</fullName>
    </submittedName>
</protein>
<organism evidence="1">
    <name type="scientific">viral metagenome</name>
    <dbReference type="NCBI Taxonomy" id="1070528"/>
    <lineage>
        <taxon>unclassified sequences</taxon>
        <taxon>metagenomes</taxon>
        <taxon>organismal metagenomes</taxon>
    </lineage>
</organism>
<dbReference type="AlphaFoldDB" id="A0A6M3JFT0"/>
<dbReference type="EMBL" id="MT141637">
    <property type="protein sequence ID" value="QJA68660.1"/>
    <property type="molecule type" value="Genomic_DNA"/>
</dbReference>
<reference evidence="1" key="1">
    <citation type="submission" date="2020-03" db="EMBL/GenBank/DDBJ databases">
        <title>The deep terrestrial virosphere.</title>
        <authorList>
            <person name="Holmfeldt K."/>
            <person name="Nilsson E."/>
            <person name="Simone D."/>
            <person name="Lopez-Fernandez M."/>
            <person name="Wu X."/>
            <person name="de Brujin I."/>
            <person name="Lundin D."/>
            <person name="Andersson A."/>
            <person name="Bertilsson S."/>
            <person name="Dopson M."/>
        </authorList>
    </citation>
    <scope>NUCLEOTIDE SEQUENCE</scope>
    <source>
        <strain evidence="1">MM415A05999</strain>
    </source>
</reference>